<keyword evidence="3" id="KW-1185">Reference proteome</keyword>
<dbReference type="EMBL" id="CP002588">
    <property type="protein sequence ID" value="AEA46952.1"/>
    <property type="molecule type" value="Genomic_DNA"/>
</dbReference>
<dbReference type="GeneID" id="10394051"/>
<feature type="transmembrane region" description="Helical" evidence="1">
    <location>
        <begin position="68"/>
        <end position="89"/>
    </location>
</feature>
<name>F2KSQ7_ARCVS</name>
<dbReference type="HOGENOM" id="CLU_1264523_0_0_2"/>
<feature type="transmembrane region" description="Helical" evidence="1">
    <location>
        <begin position="35"/>
        <end position="56"/>
    </location>
</feature>
<proteinExistence type="predicted"/>
<organism evidence="2 3">
    <name type="scientific">Archaeoglobus veneficus (strain DSM 11195 / SNP6)</name>
    <dbReference type="NCBI Taxonomy" id="693661"/>
    <lineage>
        <taxon>Archaea</taxon>
        <taxon>Methanobacteriati</taxon>
        <taxon>Methanobacteriota</taxon>
        <taxon>Archaeoglobi</taxon>
        <taxon>Archaeoglobales</taxon>
        <taxon>Archaeoglobaceae</taxon>
        <taxon>Archaeoglobus</taxon>
    </lineage>
</organism>
<accession>F2KSQ7</accession>
<reference evidence="2 3" key="1">
    <citation type="submission" date="2011-03" db="EMBL/GenBank/DDBJ databases">
        <title>The complete genome of Archaeoglobus veneficus SNP6.</title>
        <authorList>
            <consortium name="US DOE Joint Genome Institute (JGI-PGF)"/>
            <person name="Lucas S."/>
            <person name="Copeland A."/>
            <person name="Lapidus A."/>
            <person name="Bruce D."/>
            <person name="Goodwin L."/>
            <person name="Pitluck S."/>
            <person name="Kyrpides N."/>
            <person name="Mavromatis K."/>
            <person name="Pagani I."/>
            <person name="Ivanova N."/>
            <person name="Mikhailova N."/>
            <person name="Lu M."/>
            <person name="Detter J.C."/>
            <person name="Tapia R."/>
            <person name="Han C."/>
            <person name="Land M."/>
            <person name="Hauser L."/>
            <person name="Markowitz V."/>
            <person name="Cheng J.-F."/>
            <person name="Hugenholtz P."/>
            <person name="Woyke T."/>
            <person name="Wu D."/>
            <person name="Spring S."/>
            <person name="Brambilla E."/>
            <person name="Klenk H.-P."/>
            <person name="Eisen J.A."/>
        </authorList>
    </citation>
    <scope>NUCLEOTIDE SEQUENCE [LARGE SCALE GENOMIC DNA]</scope>
    <source>
        <strain>SNP6</strain>
    </source>
</reference>
<gene>
    <name evidence="2" type="ordered locus">Arcve_0941</name>
</gene>
<feature type="transmembrane region" description="Helical" evidence="1">
    <location>
        <begin position="129"/>
        <end position="152"/>
    </location>
</feature>
<keyword evidence="1" id="KW-1133">Transmembrane helix</keyword>
<keyword evidence="1" id="KW-0472">Membrane</keyword>
<dbReference type="AlphaFoldDB" id="F2KSQ7"/>
<evidence type="ECO:0000313" key="2">
    <source>
        <dbReference type="EMBL" id="AEA46952.1"/>
    </source>
</evidence>
<dbReference type="KEGG" id="ave:Arcve_0941"/>
<evidence type="ECO:0000256" key="1">
    <source>
        <dbReference type="SAM" id="Phobius"/>
    </source>
</evidence>
<dbReference type="Proteomes" id="UP000008136">
    <property type="component" value="Chromosome"/>
</dbReference>
<keyword evidence="1" id="KW-0812">Transmembrane</keyword>
<feature type="transmembrane region" description="Helical" evidence="1">
    <location>
        <begin position="6"/>
        <end position="23"/>
    </location>
</feature>
<dbReference type="RefSeq" id="WP_013683616.1">
    <property type="nucleotide sequence ID" value="NC_015320.1"/>
</dbReference>
<protein>
    <submittedName>
        <fullName evidence="2">Uncharacterized protein</fullName>
    </submittedName>
</protein>
<evidence type="ECO:0000313" key="3">
    <source>
        <dbReference type="Proteomes" id="UP000008136"/>
    </source>
</evidence>
<feature type="transmembrane region" description="Helical" evidence="1">
    <location>
        <begin position="159"/>
        <end position="182"/>
    </location>
</feature>
<feature type="transmembrane region" description="Helical" evidence="1">
    <location>
        <begin position="194"/>
        <end position="214"/>
    </location>
</feature>
<sequence length="218" mass="24725">MLPGLIYVLGILLMVLSVIGYAFRPPPGFVASEGLLKSTCLYYTVFAFFLFVQTALECTYLVHEELFLHMSIFKLVFLTALILALLHAVNYLKRVWEFEVGRIKDALMYGSIVYLLGKDELLRSIHLSYLIDAEIIALVLSLFVAILSIITLHRLKKLGFFFIFENLQLVQVVFLLAFFTGLSLINSTLGVNTLSYMLAITLNAYALYTIFRLAKPVF</sequence>
<dbReference type="STRING" id="693661.Arcve_0941"/>